<proteinExistence type="predicted"/>
<dbReference type="FunCoup" id="A0A2K3E701">
    <property type="interactions" value="219"/>
</dbReference>
<dbReference type="InParanoid" id="A0A2K3E701"/>
<keyword evidence="1" id="KW-0378">Hydrolase</keyword>
<dbReference type="Pfam" id="PF00795">
    <property type="entry name" value="CN_hydrolase"/>
    <property type="match status" value="1"/>
</dbReference>
<keyword evidence="4" id="KW-1185">Reference proteome</keyword>
<dbReference type="KEGG" id="cre:CHLRE_01g035300v5"/>
<dbReference type="GeneID" id="5715456"/>
<sequence>MQRLLPAAMRPKRATDMAAAAPGRKVVLAVTQFGMSEDRAANADKAEQYVRRAAAAGGQIVVLPELFESMYFPMVHSEEYFQLAAPFEGHPLVERFARLAAELRVVLTVSFFEVANTTYFNSCALVDADGTVLGRYRKSHIPDGPGIRYLEKFYMSPGDTGLDVYDTAYGRVGLAICWDQWFPEAARALVLQGAEVLVYPSCIGDEPHDPANDSYPHWMRVQQGHAAANMVPLLAANRVGREQLQGSTGPVTYYGGSFIAGPQGQILAQVGASAKALAHGDRDPAPELAEGLVTAEVDLAGLATARAQWGLFRDRRPDLYGALMTKDGGNVGAGGSSYAYSSGRGGKGGAGGKAGGGGCSCCGKQECSCNGR</sequence>
<name>A0A2K3E701_CHLRE</name>
<dbReference type="EMBL" id="CM008962">
    <property type="protein sequence ID" value="PNW88575.1"/>
    <property type="molecule type" value="Genomic_DNA"/>
</dbReference>
<dbReference type="STRING" id="3055.A0A2K3E701"/>
<protein>
    <recommendedName>
        <fullName evidence="2">CN hydrolase domain-containing protein</fullName>
    </recommendedName>
</protein>
<dbReference type="GO" id="GO:0050126">
    <property type="term" value="F:N-carbamoylputrescine amidase activity"/>
    <property type="evidence" value="ECO:0000318"/>
    <property type="project" value="GO_Central"/>
</dbReference>
<evidence type="ECO:0000259" key="2">
    <source>
        <dbReference type="PROSITE" id="PS50263"/>
    </source>
</evidence>
<dbReference type="ExpressionAtlas" id="A0A2K3E701">
    <property type="expression patterns" value="baseline"/>
</dbReference>
<dbReference type="PANTHER" id="PTHR43674:SF2">
    <property type="entry name" value="BETA-UREIDOPROPIONASE"/>
    <property type="match status" value="1"/>
</dbReference>
<dbReference type="AlphaFoldDB" id="A0A2K3E701"/>
<organism evidence="3 4">
    <name type="scientific">Chlamydomonas reinhardtii</name>
    <name type="common">Chlamydomonas smithii</name>
    <dbReference type="NCBI Taxonomy" id="3055"/>
    <lineage>
        <taxon>Eukaryota</taxon>
        <taxon>Viridiplantae</taxon>
        <taxon>Chlorophyta</taxon>
        <taxon>core chlorophytes</taxon>
        <taxon>Chlorophyceae</taxon>
        <taxon>CS clade</taxon>
        <taxon>Chlamydomonadales</taxon>
        <taxon>Chlamydomonadaceae</taxon>
        <taxon>Chlamydomonas</taxon>
    </lineage>
</organism>
<dbReference type="RefSeq" id="XP_042928625.1">
    <property type="nucleotide sequence ID" value="XM_043058711.1"/>
</dbReference>
<dbReference type="CDD" id="cd07573">
    <property type="entry name" value="CPA"/>
    <property type="match status" value="1"/>
</dbReference>
<dbReference type="PANTHER" id="PTHR43674">
    <property type="entry name" value="NITRILASE C965.09-RELATED"/>
    <property type="match status" value="1"/>
</dbReference>
<dbReference type="InterPro" id="IPR036526">
    <property type="entry name" value="C-N_Hydrolase_sf"/>
</dbReference>
<reference evidence="3 4" key="1">
    <citation type="journal article" date="2007" name="Science">
        <title>The Chlamydomonas genome reveals the evolution of key animal and plant functions.</title>
        <authorList>
            <person name="Merchant S.S."/>
            <person name="Prochnik S.E."/>
            <person name="Vallon O."/>
            <person name="Harris E.H."/>
            <person name="Karpowicz S.J."/>
            <person name="Witman G.B."/>
            <person name="Terry A."/>
            <person name="Salamov A."/>
            <person name="Fritz-Laylin L.K."/>
            <person name="Marechal-Drouard L."/>
            <person name="Marshall W.F."/>
            <person name="Qu L.H."/>
            <person name="Nelson D.R."/>
            <person name="Sanderfoot A.A."/>
            <person name="Spalding M.H."/>
            <person name="Kapitonov V.V."/>
            <person name="Ren Q."/>
            <person name="Ferris P."/>
            <person name="Lindquist E."/>
            <person name="Shapiro H."/>
            <person name="Lucas S.M."/>
            <person name="Grimwood J."/>
            <person name="Schmutz J."/>
            <person name="Cardol P."/>
            <person name="Cerutti H."/>
            <person name="Chanfreau G."/>
            <person name="Chen C.L."/>
            <person name="Cognat V."/>
            <person name="Croft M.T."/>
            <person name="Dent R."/>
            <person name="Dutcher S."/>
            <person name="Fernandez E."/>
            <person name="Fukuzawa H."/>
            <person name="Gonzalez-Ballester D."/>
            <person name="Gonzalez-Halphen D."/>
            <person name="Hallmann A."/>
            <person name="Hanikenne M."/>
            <person name="Hippler M."/>
            <person name="Inwood W."/>
            <person name="Jabbari K."/>
            <person name="Kalanon M."/>
            <person name="Kuras R."/>
            <person name="Lefebvre P.A."/>
            <person name="Lemaire S.D."/>
            <person name="Lobanov A.V."/>
            <person name="Lohr M."/>
            <person name="Manuell A."/>
            <person name="Meier I."/>
            <person name="Mets L."/>
            <person name="Mittag M."/>
            <person name="Mittelmeier T."/>
            <person name="Moroney J.V."/>
            <person name="Moseley J."/>
            <person name="Napoli C."/>
            <person name="Nedelcu A.M."/>
            <person name="Niyogi K."/>
            <person name="Novoselov S.V."/>
            <person name="Paulsen I.T."/>
            <person name="Pazour G."/>
            <person name="Purton S."/>
            <person name="Ral J.P."/>
            <person name="Riano-Pachon D.M."/>
            <person name="Riekhof W."/>
            <person name="Rymarquis L."/>
            <person name="Schroda M."/>
            <person name="Stern D."/>
            <person name="Umen J."/>
            <person name="Willows R."/>
            <person name="Wilson N."/>
            <person name="Zimmer S.L."/>
            <person name="Allmer J."/>
            <person name="Balk J."/>
            <person name="Bisova K."/>
            <person name="Chen C.J."/>
            <person name="Elias M."/>
            <person name="Gendler K."/>
            <person name="Hauser C."/>
            <person name="Lamb M.R."/>
            <person name="Ledford H."/>
            <person name="Long J.C."/>
            <person name="Minagawa J."/>
            <person name="Page M.D."/>
            <person name="Pan J."/>
            <person name="Pootakham W."/>
            <person name="Roje S."/>
            <person name="Rose A."/>
            <person name="Stahlberg E."/>
            <person name="Terauchi A.M."/>
            <person name="Yang P."/>
            <person name="Ball S."/>
            <person name="Bowler C."/>
            <person name="Dieckmann C.L."/>
            <person name="Gladyshev V.N."/>
            <person name="Green P."/>
            <person name="Jorgensen R."/>
            <person name="Mayfield S."/>
            <person name="Mueller-Roeber B."/>
            <person name="Rajamani S."/>
            <person name="Sayre R.T."/>
            <person name="Brokstein P."/>
            <person name="Dubchak I."/>
            <person name="Goodstein D."/>
            <person name="Hornick L."/>
            <person name="Huang Y.W."/>
            <person name="Jhaveri J."/>
            <person name="Luo Y."/>
            <person name="Martinez D."/>
            <person name="Ngau W.C."/>
            <person name="Otillar B."/>
            <person name="Poliakov A."/>
            <person name="Porter A."/>
            <person name="Szajkowski L."/>
            <person name="Werner G."/>
            <person name="Zhou K."/>
            <person name="Grigoriev I.V."/>
            <person name="Rokhsar D.S."/>
            <person name="Grossman A.R."/>
        </authorList>
    </citation>
    <scope>NUCLEOTIDE SEQUENCE [LARGE SCALE GENOMIC DNA]</scope>
    <source>
        <strain evidence="4">CC-503</strain>
    </source>
</reference>
<dbReference type="PaxDb" id="3055-EDP09832"/>
<dbReference type="InterPro" id="IPR003010">
    <property type="entry name" value="C-N_Hydrolase"/>
</dbReference>
<dbReference type="GO" id="GO:0033388">
    <property type="term" value="P:putrescine biosynthetic process from arginine"/>
    <property type="evidence" value="ECO:0000318"/>
    <property type="project" value="GO_Central"/>
</dbReference>
<gene>
    <name evidence="3" type="ORF">CHLRE_01g035300v5</name>
</gene>
<dbReference type="PROSITE" id="PS50263">
    <property type="entry name" value="CN_HYDROLASE"/>
    <property type="match status" value="1"/>
</dbReference>
<evidence type="ECO:0000256" key="1">
    <source>
        <dbReference type="ARBA" id="ARBA00022801"/>
    </source>
</evidence>
<dbReference type="Gene3D" id="3.60.110.10">
    <property type="entry name" value="Carbon-nitrogen hydrolase"/>
    <property type="match status" value="1"/>
</dbReference>
<dbReference type="Proteomes" id="UP000006906">
    <property type="component" value="Chromosome 1"/>
</dbReference>
<accession>A0A2K3E701</accession>
<feature type="domain" description="CN hydrolase" evidence="2">
    <location>
        <begin position="26"/>
        <end position="299"/>
    </location>
</feature>
<dbReference type="OrthoDB" id="10250282at2759"/>
<dbReference type="Gramene" id="PNW88575">
    <property type="protein sequence ID" value="PNW88575"/>
    <property type="gene ID" value="CHLRE_01g035300v5"/>
</dbReference>
<dbReference type="SUPFAM" id="SSF56317">
    <property type="entry name" value="Carbon-nitrogen hydrolase"/>
    <property type="match status" value="1"/>
</dbReference>
<evidence type="ECO:0000313" key="3">
    <source>
        <dbReference type="EMBL" id="PNW88575.1"/>
    </source>
</evidence>
<dbReference type="OMA" id="ANGYFTC"/>
<evidence type="ECO:0000313" key="4">
    <source>
        <dbReference type="Proteomes" id="UP000006906"/>
    </source>
</evidence>
<dbReference type="InterPro" id="IPR050345">
    <property type="entry name" value="Aliph_Amidase/BUP"/>
</dbReference>